<feature type="transmembrane region" description="Helical" evidence="8">
    <location>
        <begin position="17"/>
        <end position="35"/>
    </location>
</feature>
<dbReference type="InterPro" id="IPR042175">
    <property type="entry name" value="Cell/Rod_MreC_2"/>
</dbReference>
<dbReference type="PIRSF" id="PIRSF038471">
    <property type="entry name" value="MreC"/>
    <property type="match status" value="1"/>
</dbReference>
<dbReference type="Pfam" id="PF04085">
    <property type="entry name" value="MreC"/>
    <property type="match status" value="1"/>
</dbReference>
<evidence type="ECO:0000256" key="2">
    <source>
        <dbReference type="ARBA" id="ARBA00013855"/>
    </source>
</evidence>
<evidence type="ECO:0000256" key="4">
    <source>
        <dbReference type="ARBA" id="ARBA00032089"/>
    </source>
</evidence>
<evidence type="ECO:0000256" key="7">
    <source>
        <dbReference type="SAM" id="MobiDB-lite"/>
    </source>
</evidence>
<dbReference type="PANTHER" id="PTHR34138:SF1">
    <property type="entry name" value="CELL SHAPE-DETERMINING PROTEIN MREC"/>
    <property type="match status" value="1"/>
</dbReference>
<dbReference type="InterPro" id="IPR055342">
    <property type="entry name" value="MreC_beta-barrel_core"/>
</dbReference>
<gene>
    <name evidence="10" type="ORF">LRS13_20225</name>
</gene>
<reference evidence="11" key="1">
    <citation type="submission" date="2021-11" db="EMBL/GenBank/DDBJ databases">
        <title>Cultivation dependent microbiological survey of springs from the worlds oldest radium mine currently devoted to the extraction of radon-saturated water.</title>
        <authorList>
            <person name="Kapinusova G."/>
            <person name="Smrhova T."/>
            <person name="Strejcek M."/>
            <person name="Suman J."/>
            <person name="Jani K."/>
            <person name="Pajer P."/>
            <person name="Uhlik O."/>
        </authorList>
    </citation>
    <scope>NUCLEOTIDE SEQUENCE [LARGE SCALE GENOMIC DNA]</scope>
    <source>
        <strain evidence="11">J379</strain>
    </source>
</reference>
<dbReference type="InterPro" id="IPR042177">
    <property type="entry name" value="Cell/Rod_1"/>
</dbReference>
<dbReference type="InterPro" id="IPR007221">
    <property type="entry name" value="MreC"/>
</dbReference>
<evidence type="ECO:0000256" key="8">
    <source>
        <dbReference type="SAM" id="Phobius"/>
    </source>
</evidence>
<keyword evidence="11" id="KW-1185">Reference proteome</keyword>
<evidence type="ECO:0000259" key="9">
    <source>
        <dbReference type="Pfam" id="PF04085"/>
    </source>
</evidence>
<protein>
    <recommendedName>
        <fullName evidence="2 5">Cell shape-determining protein MreC</fullName>
    </recommendedName>
    <alternativeName>
        <fullName evidence="4 5">Cell shape protein MreC</fullName>
    </alternativeName>
</protein>
<feature type="domain" description="Rod shape-determining protein MreC beta-barrel core" evidence="9">
    <location>
        <begin position="133"/>
        <end position="288"/>
    </location>
</feature>
<evidence type="ECO:0000313" key="10">
    <source>
        <dbReference type="EMBL" id="UUY02983.1"/>
    </source>
</evidence>
<comment type="function">
    <text evidence="5">Involved in formation and maintenance of cell shape.</text>
</comment>
<feature type="coiled-coil region" evidence="6">
    <location>
        <begin position="84"/>
        <end position="121"/>
    </location>
</feature>
<keyword evidence="3 5" id="KW-0133">Cell shape</keyword>
<sequence length="297" mass="32030">MELSPHVYDKSVRRRRAVLGLLVVSCLILLTAYFGESAGGGLRSIQRGFNEIISPIQEGASRALKPARDLVGWFGDTLDAKGDVETLRAERDALRQEVVANEAAARENTELRAQLEMTQALGLGDYGPKGARVINYDPSVWYSRIGIDKGSSDGIREGMPVIASGGLVGNVLEVTRGSAQVTLITDHTSGVPARTNKGRPKPVQGVVESSGAGNPNDLVMNYTPPRSTVRVKDRIVTSGTNSRRFESLYPPNLPIGQVTRIEDPGADSQEIHLRPYVDLRALEFVQVLTAVNGGEGE</sequence>
<organism evidence="10 11">
    <name type="scientific">Svornostia abyssi</name>
    <dbReference type="NCBI Taxonomy" id="2898438"/>
    <lineage>
        <taxon>Bacteria</taxon>
        <taxon>Bacillati</taxon>
        <taxon>Actinomycetota</taxon>
        <taxon>Thermoleophilia</taxon>
        <taxon>Solirubrobacterales</taxon>
        <taxon>Baekduiaceae</taxon>
        <taxon>Svornostia</taxon>
    </lineage>
</organism>
<dbReference type="RefSeq" id="WP_353863503.1">
    <property type="nucleotide sequence ID" value="NZ_CP088295.1"/>
</dbReference>
<keyword evidence="8" id="KW-0472">Membrane</keyword>
<keyword evidence="8" id="KW-1133">Transmembrane helix</keyword>
<feature type="region of interest" description="Disordered" evidence="7">
    <location>
        <begin position="189"/>
        <end position="224"/>
    </location>
</feature>
<comment type="similarity">
    <text evidence="1 5">Belongs to the MreC family.</text>
</comment>
<evidence type="ECO:0000256" key="6">
    <source>
        <dbReference type="SAM" id="Coils"/>
    </source>
</evidence>
<name>A0ABY5PEB8_9ACTN</name>
<dbReference type="Gene3D" id="2.40.10.340">
    <property type="entry name" value="Rod shape-determining protein MreC, domain 1"/>
    <property type="match status" value="1"/>
</dbReference>
<dbReference type="Proteomes" id="UP001058860">
    <property type="component" value="Chromosome"/>
</dbReference>
<dbReference type="EMBL" id="CP088295">
    <property type="protein sequence ID" value="UUY02983.1"/>
    <property type="molecule type" value="Genomic_DNA"/>
</dbReference>
<accession>A0ABY5PEB8</accession>
<evidence type="ECO:0000256" key="5">
    <source>
        <dbReference type="PIRNR" id="PIRNR038471"/>
    </source>
</evidence>
<dbReference type="PANTHER" id="PTHR34138">
    <property type="entry name" value="CELL SHAPE-DETERMINING PROTEIN MREC"/>
    <property type="match status" value="1"/>
</dbReference>
<dbReference type="Gene3D" id="2.40.10.350">
    <property type="entry name" value="Rod shape-determining protein MreC, domain 2"/>
    <property type="match status" value="1"/>
</dbReference>
<evidence type="ECO:0000256" key="3">
    <source>
        <dbReference type="ARBA" id="ARBA00022960"/>
    </source>
</evidence>
<evidence type="ECO:0000313" key="11">
    <source>
        <dbReference type="Proteomes" id="UP001058860"/>
    </source>
</evidence>
<evidence type="ECO:0000256" key="1">
    <source>
        <dbReference type="ARBA" id="ARBA00009369"/>
    </source>
</evidence>
<keyword evidence="8" id="KW-0812">Transmembrane</keyword>
<keyword evidence="6" id="KW-0175">Coiled coil</keyword>
<proteinExistence type="inferred from homology"/>